<comment type="similarity">
    <text evidence="7">Belongs to the TatC family.</text>
</comment>
<dbReference type="PRINTS" id="PR01840">
    <property type="entry name" value="TATCFAMILY"/>
</dbReference>
<feature type="transmembrane region" description="Helical" evidence="7">
    <location>
        <begin position="222"/>
        <end position="241"/>
    </location>
</feature>
<proteinExistence type="inferred from homology"/>
<dbReference type="HAMAP" id="MF_00902">
    <property type="entry name" value="TatC"/>
    <property type="match status" value="1"/>
</dbReference>
<dbReference type="RefSeq" id="WP_259485086.1">
    <property type="nucleotide sequence ID" value="NZ_JANTEZ010000001.1"/>
</dbReference>
<evidence type="ECO:0000256" key="3">
    <source>
        <dbReference type="ARBA" id="ARBA00022927"/>
    </source>
</evidence>
<feature type="transmembrane region" description="Helical" evidence="7">
    <location>
        <begin position="114"/>
        <end position="135"/>
    </location>
</feature>
<keyword evidence="7" id="KW-0813">Transport</keyword>
<name>A0ABT2GBQ8_9MICO</name>
<keyword evidence="3 7" id="KW-0653">Protein transport</keyword>
<accession>A0ABT2GBQ8</accession>
<evidence type="ECO:0000256" key="1">
    <source>
        <dbReference type="ARBA" id="ARBA00004141"/>
    </source>
</evidence>
<evidence type="ECO:0000256" key="5">
    <source>
        <dbReference type="ARBA" id="ARBA00023010"/>
    </source>
</evidence>
<evidence type="ECO:0000256" key="2">
    <source>
        <dbReference type="ARBA" id="ARBA00022692"/>
    </source>
</evidence>
<keyword evidence="9" id="KW-1185">Reference proteome</keyword>
<protein>
    <recommendedName>
        <fullName evidence="7">Sec-independent protein translocase protein TatC</fullName>
    </recommendedName>
</protein>
<keyword evidence="6 7" id="KW-0472">Membrane</keyword>
<evidence type="ECO:0000256" key="7">
    <source>
        <dbReference type="HAMAP-Rule" id="MF_00902"/>
    </source>
</evidence>
<dbReference type="PANTHER" id="PTHR30371:SF0">
    <property type="entry name" value="SEC-INDEPENDENT PROTEIN TRANSLOCASE PROTEIN TATC, CHLOROPLASTIC-RELATED"/>
    <property type="match status" value="1"/>
</dbReference>
<keyword evidence="4 7" id="KW-1133">Transmembrane helix</keyword>
<dbReference type="EMBL" id="JANTEZ010000001">
    <property type="protein sequence ID" value="MCS5713556.1"/>
    <property type="molecule type" value="Genomic_DNA"/>
</dbReference>
<feature type="transmembrane region" description="Helical" evidence="7">
    <location>
        <begin position="198"/>
        <end position="216"/>
    </location>
</feature>
<gene>
    <name evidence="7 8" type="primary">tatC</name>
    <name evidence="8" type="ORF">NVV95_03190</name>
</gene>
<dbReference type="PANTHER" id="PTHR30371">
    <property type="entry name" value="SEC-INDEPENDENT PROTEIN TRANSLOCASE PROTEIN TATC"/>
    <property type="match status" value="1"/>
</dbReference>
<keyword evidence="7" id="KW-1003">Cell membrane</keyword>
<comment type="subcellular location">
    <subcellularLocation>
        <location evidence="7">Cell membrane</location>
        <topology evidence="7">Multi-pass membrane protein</topology>
    </subcellularLocation>
    <subcellularLocation>
        <location evidence="1">Membrane</location>
        <topology evidence="1">Multi-pass membrane protein</topology>
    </subcellularLocation>
</comment>
<keyword evidence="2 7" id="KW-0812">Transmembrane</keyword>
<organism evidence="8 9">
    <name type="scientific">Herbiconiux gentiana</name>
    <dbReference type="NCBI Taxonomy" id="2970912"/>
    <lineage>
        <taxon>Bacteria</taxon>
        <taxon>Bacillati</taxon>
        <taxon>Actinomycetota</taxon>
        <taxon>Actinomycetes</taxon>
        <taxon>Micrococcales</taxon>
        <taxon>Microbacteriaceae</taxon>
        <taxon>Herbiconiux</taxon>
    </lineage>
</organism>
<keyword evidence="5 7" id="KW-0811">Translocation</keyword>
<evidence type="ECO:0000256" key="6">
    <source>
        <dbReference type="ARBA" id="ARBA00023136"/>
    </source>
</evidence>
<comment type="caution">
    <text evidence="8">The sequence shown here is derived from an EMBL/GenBank/DDBJ whole genome shotgun (WGS) entry which is preliminary data.</text>
</comment>
<reference evidence="8" key="1">
    <citation type="submission" date="2022-08" db="EMBL/GenBank/DDBJ databases">
        <authorList>
            <person name="Deng Y."/>
            <person name="Han X.-F."/>
            <person name="Zhang Y.-Q."/>
        </authorList>
    </citation>
    <scope>NUCLEOTIDE SEQUENCE</scope>
    <source>
        <strain evidence="8">CPCC 205716</strain>
    </source>
</reference>
<evidence type="ECO:0000256" key="4">
    <source>
        <dbReference type="ARBA" id="ARBA00022989"/>
    </source>
</evidence>
<dbReference type="NCBIfam" id="TIGR00945">
    <property type="entry name" value="tatC"/>
    <property type="match status" value="1"/>
</dbReference>
<dbReference type="Proteomes" id="UP001165580">
    <property type="component" value="Unassembled WGS sequence"/>
</dbReference>
<evidence type="ECO:0000313" key="9">
    <source>
        <dbReference type="Proteomes" id="UP001165580"/>
    </source>
</evidence>
<comment type="function">
    <text evidence="7">Part of the twin-arginine translocation (Tat) system that transports large folded proteins containing a characteristic twin-arginine motif in their signal peptide across membranes. Together with TatB, TatC is part of a receptor directly interacting with Tat signal peptides.</text>
</comment>
<feature type="transmembrane region" description="Helical" evidence="7">
    <location>
        <begin position="162"/>
        <end position="186"/>
    </location>
</feature>
<feature type="transmembrane region" description="Helical" evidence="7">
    <location>
        <begin position="25"/>
        <end position="43"/>
    </location>
</feature>
<feature type="transmembrane region" description="Helical" evidence="7">
    <location>
        <begin position="80"/>
        <end position="102"/>
    </location>
</feature>
<comment type="subunit">
    <text evidence="7">The Tat system comprises two distinct complexes: a TatABC complex, containing multiple copies of TatA, TatB and TatC subunits, and a separate TatA complex, containing only TatA subunits. Substrates initially bind to the TatABC complex, which probably triggers association of the separate TatA complex to form the active translocon.</text>
</comment>
<dbReference type="Pfam" id="PF00902">
    <property type="entry name" value="TatC"/>
    <property type="match status" value="1"/>
</dbReference>
<dbReference type="InterPro" id="IPR002033">
    <property type="entry name" value="TatC"/>
</dbReference>
<evidence type="ECO:0000313" key="8">
    <source>
        <dbReference type="EMBL" id="MCS5713556.1"/>
    </source>
</evidence>
<sequence length="275" mass="29261">MPGREPRNTSTMTLADHLREVRRRAVRSGLAVLVGVVVGYLVSDQILDVLRAPIEALAESRNASLNFDSVSAAFDLKMRIAFFAGLALASPVWLHQLFGFFLPGLTRRERRFTLGFLAAALPLFIAGCLTGLALFPHVVELLAGFTPADDSTVLVASYYVDFVMKLVLAVGVAFVLPVFVVLLNFAGVLPGASVVRSWRVVVIGIVLFSALATPSADLMSMFLLAVPMCALFAAAALIAVLHDRAVARRNAAAALVNDPPAPIPTAVSDDLVAAH</sequence>